<dbReference type="InterPro" id="IPR001226">
    <property type="entry name" value="Flavodoxin_CS"/>
</dbReference>
<sequence>MKEISMETYNNGRRQILMALASLAGGLFLLDTGRAAPQAQEAHHMLVVFYSHTGNTRTIARHIQALTGCDLLDLEPVTPYPRDYDTVVSQAKKEKQQGFLPPLKNPLDMVSRYDVILVGSPSWWGTFAGPVRTFLSTAALDGKTLIPFITHEGSGLGSAPADLRRLCPAAKTGEGLAIRGSRVDGARQQVESWLRKAGLLPA</sequence>
<comment type="caution">
    <text evidence="3">The sequence shown here is derived from an EMBL/GenBank/DDBJ whole genome shotgun (WGS) entry which is preliminary data.</text>
</comment>
<dbReference type="GO" id="GO:0010181">
    <property type="term" value="F:FMN binding"/>
    <property type="evidence" value="ECO:0007669"/>
    <property type="project" value="InterPro"/>
</dbReference>
<dbReference type="HOGENOM" id="CLU_068890_0_1_7"/>
<evidence type="ECO:0000313" key="4">
    <source>
        <dbReference type="Proteomes" id="UP000003676"/>
    </source>
</evidence>
<organism evidence="3 4">
    <name type="scientific">Desulfovibrio piger ATCC 29098</name>
    <dbReference type="NCBI Taxonomy" id="411464"/>
    <lineage>
        <taxon>Bacteria</taxon>
        <taxon>Pseudomonadati</taxon>
        <taxon>Thermodesulfobacteriota</taxon>
        <taxon>Desulfovibrionia</taxon>
        <taxon>Desulfovibrionales</taxon>
        <taxon>Desulfovibrionaceae</taxon>
        <taxon>Desulfovibrio</taxon>
    </lineage>
</organism>
<protein>
    <recommendedName>
        <fullName evidence="2">Flavodoxin-like domain-containing protein</fullName>
    </recommendedName>
</protein>
<dbReference type="SUPFAM" id="SSF52218">
    <property type="entry name" value="Flavoproteins"/>
    <property type="match status" value="1"/>
</dbReference>
<dbReference type="Gene3D" id="3.40.50.360">
    <property type="match status" value="1"/>
</dbReference>
<dbReference type="PANTHER" id="PTHR39201:SF1">
    <property type="entry name" value="FLAVODOXIN-LIKE DOMAIN-CONTAINING PROTEIN"/>
    <property type="match status" value="1"/>
</dbReference>
<name>B6WSC5_9BACT</name>
<dbReference type="PROSITE" id="PS50902">
    <property type="entry name" value="FLAVODOXIN_LIKE"/>
    <property type="match status" value="1"/>
</dbReference>
<evidence type="ECO:0000259" key="2">
    <source>
        <dbReference type="PROSITE" id="PS50902"/>
    </source>
</evidence>
<reference evidence="3 4" key="2">
    <citation type="submission" date="2008-10" db="EMBL/GenBank/DDBJ databases">
        <authorList>
            <person name="Fulton L."/>
            <person name="Clifton S."/>
            <person name="Fulton B."/>
            <person name="Xu J."/>
            <person name="Minx P."/>
            <person name="Pepin K.H."/>
            <person name="Johnson M."/>
            <person name="Bhonagiri V."/>
            <person name="Nash W.E."/>
            <person name="Mardis E.R."/>
            <person name="Wilson R.K."/>
        </authorList>
    </citation>
    <scope>NUCLEOTIDE SEQUENCE [LARGE SCALE GENOMIC DNA]</scope>
    <source>
        <strain evidence="3 4">ATCC 29098</strain>
    </source>
</reference>
<evidence type="ECO:0000313" key="3">
    <source>
        <dbReference type="EMBL" id="EEB34080.1"/>
    </source>
</evidence>
<dbReference type="AlphaFoldDB" id="B6WSC5"/>
<proteinExistence type="predicted"/>
<gene>
    <name evidence="3" type="ORF">DESPIG_01047</name>
</gene>
<dbReference type="PANTHER" id="PTHR39201">
    <property type="entry name" value="EXPORTED PROTEIN-RELATED"/>
    <property type="match status" value="1"/>
</dbReference>
<feature type="domain" description="Flavodoxin-like" evidence="2">
    <location>
        <begin position="45"/>
        <end position="198"/>
    </location>
</feature>
<dbReference type="STRING" id="901.DESPIGER_0513"/>
<comment type="cofactor">
    <cofactor evidence="1">
        <name>FMN</name>
        <dbReference type="ChEBI" id="CHEBI:58210"/>
    </cofactor>
</comment>
<dbReference type="eggNOG" id="COG0716">
    <property type="taxonomic scope" value="Bacteria"/>
</dbReference>
<dbReference type="Pfam" id="PF12682">
    <property type="entry name" value="Flavodoxin_4"/>
    <property type="match status" value="1"/>
</dbReference>
<evidence type="ECO:0000256" key="1">
    <source>
        <dbReference type="ARBA" id="ARBA00001917"/>
    </source>
</evidence>
<accession>B6WSC5</accession>
<dbReference type="GO" id="GO:0009055">
    <property type="term" value="F:electron transfer activity"/>
    <property type="evidence" value="ECO:0007669"/>
    <property type="project" value="InterPro"/>
</dbReference>
<dbReference type="PROSITE" id="PS00201">
    <property type="entry name" value="FLAVODOXIN"/>
    <property type="match status" value="1"/>
</dbReference>
<dbReference type="EMBL" id="ABXU01000027">
    <property type="protein sequence ID" value="EEB34080.1"/>
    <property type="molecule type" value="Genomic_DNA"/>
</dbReference>
<reference evidence="3 4" key="1">
    <citation type="submission" date="2008-10" db="EMBL/GenBank/DDBJ databases">
        <title>Draft genome sequence of Desulvovibrio piger (ATCC 29098).</title>
        <authorList>
            <person name="Sudarsanam P."/>
            <person name="Ley R."/>
            <person name="Guruge J."/>
            <person name="Turnbaugh P.J."/>
            <person name="Mahowald M."/>
            <person name="Liep D."/>
            <person name="Gordon J."/>
        </authorList>
    </citation>
    <scope>NUCLEOTIDE SEQUENCE [LARGE SCALE GENOMIC DNA]</scope>
    <source>
        <strain evidence="3 4">ATCC 29098</strain>
    </source>
</reference>
<dbReference type="InterPro" id="IPR029039">
    <property type="entry name" value="Flavoprotein-like_sf"/>
</dbReference>
<dbReference type="Proteomes" id="UP000003676">
    <property type="component" value="Unassembled WGS sequence"/>
</dbReference>
<dbReference type="InterPro" id="IPR008254">
    <property type="entry name" value="Flavodoxin/NO_synth"/>
</dbReference>